<comment type="caution">
    <text evidence="9">The sequence shown here is derived from an EMBL/GenBank/DDBJ whole genome shotgun (WGS) entry which is preliminary data.</text>
</comment>
<dbReference type="InterPro" id="IPR036942">
    <property type="entry name" value="Beta-barrel_TonB_sf"/>
</dbReference>
<dbReference type="Pfam" id="PF13620">
    <property type="entry name" value="CarboxypepD_reg"/>
    <property type="match status" value="1"/>
</dbReference>
<evidence type="ECO:0000256" key="2">
    <source>
        <dbReference type="ARBA" id="ARBA00022448"/>
    </source>
</evidence>
<comment type="subcellular location">
    <subcellularLocation>
        <location evidence="1">Cell outer membrane</location>
        <topology evidence="1">Multi-pass membrane protein</topology>
    </subcellularLocation>
</comment>
<dbReference type="SUPFAM" id="SSF49464">
    <property type="entry name" value="Carboxypeptidase regulatory domain-like"/>
    <property type="match status" value="1"/>
</dbReference>
<organism evidence="9 10">
    <name type="scientific">Granulicella mallensis</name>
    <dbReference type="NCBI Taxonomy" id="940614"/>
    <lineage>
        <taxon>Bacteria</taxon>
        <taxon>Pseudomonadati</taxon>
        <taxon>Acidobacteriota</taxon>
        <taxon>Terriglobia</taxon>
        <taxon>Terriglobales</taxon>
        <taxon>Acidobacteriaceae</taxon>
        <taxon>Granulicella</taxon>
    </lineage>
</organism>
<dbReference type="Proteomes" id="UP000584867">
    <property type="component" value="Unassembled WGS sequence"/>
</dbReference>
<accession>A0A7W7ZKX4</accession>
<dbReference type="RefSeq" id="WP_184252353.1">
    <property type="nucleotide sequence ID" value="NZ_JACHIO010000001.1"/>
</dbReference>
<evidence type="ECO:0000313" key="9">
    <source>
        <dbReference type="EMBL" id="MBB5061806.1"/>
    </source>
</evidence>
<dbReference type="AlphaFoldDB" id="A0A7W7ZKX4"/>
<dbReference type="Gene3D" id="2.60.40.1120">
    <property type="entry name" value="Carboxypeptidase-like, regulatory domain"/>
    <property type="match status" value="1"/>
</dbReference>
<evidence type="ECO:0000256" key="7">
    <source>
        <dbReference type="SAM" id="SignalP"/>
    </source>
</evidence>
<keyword evidence="2" id="KW-0813">Transport</keyword>
<dbReference type="InterPro" id="IPR008969">
    <property type="entry name" value="CarboxyPept-like_regulatory"/>
</dbReference>
<dbReference type="InterPro" id="IPR039426">
    <property type="entry name" value="TonB-dep_rcpt-like"/>
</dbReference>
<evidence type="ECO:0000259" key="8">
    <source>
        <dbReference type="Pfam" id="PF25183"/>
    </source>
</evidence>
<gene>
    <name evidence="9" type="ORF">HDF15_000131</name>
</gene>
<name>A0A7W7ZKX4_9BACT</name>
<keyword evidence="6" id="KW-0998">Cell outer membrane</keyword>
<dbReference type="GO" id="GO:0015344">
    <property type="term" value="F:siderophore uptake transmembrane transporter activity"/>
    <property type="evidence" value="ECO:0007669"/>
    <property type="project" value="TreeGrafter"/>
</dbReference>
<sequence>MRFCKSALLFISSLVVIGGTATVQAQVDQGSVTGIVRDADKAVIPGATVTLINKDNNLTLTRESDRSGAYNFVPVKIGNYKLTVAAPGFNSQVQDNIHVDVSQTVGLNITLKPGAVSDTVTVNAETNLQTEEASTGQVFSAAVLNDLPLDGRNYVFAAQLTTGVAAPNQGFTQVAGAGDFTSNGNRVSQNNFVLDGVDNNSNMQDFLNGATYAVRPPPDALAEFKVESSDYSAELGRGTGAAINASIKSGSNTIHGSLWEYYSSDRMNAQDYFTAPNSKTAYHLNEFGATLGGPIWKDKIFIFADAEGTRISSFNPPQANYTVPTALERTGDFSELLDPNNTNGVGAVDLFLPGGNATTSIGGTMPTPGSTPRYLTCNGAQNVICPAQLDTAALKVLSLYPLPNQGGAHQAFKNYTVPATAITSNTTQYDVRLDYNFSSKDQMFGRYSYSNSPKNIAPPLGQLDGGGFGSTGQESNYSKSGVFSETHFFSSTLSNEFRVGYNWLFAAYLGPDAANTDFASSLGLGGIPTGIANLGGLPQTNFGDSHSGNDAASQIGTAGYLPSSELQNVLQIIDNVNKQLGRHTLKAGINFQHIRFYGLQPPNGLGYQNFTGAYTENPADLNAHYTGSGLADYLLDDMNNSGLSTVAPFTDLRWYYSAFVQDDWKVTPKFTLNLGIRWEYTQPIRELHNEQANFVGNYAGMNQGTGTLLVPSSQQSFPFSPTLINTLAANNIAIQYTSNDYLVNPRRYNFAPRIGLSYLLDPKTVLRAGGGIFYGGLENIGLGVNLAYNAPFFVNASFIPSPNQCYNLNDAVTCPTNGQTLETGFGNAASSPAALANASGIGTIYSQDQNAKSAYTTAYNLTLQHSFTDTLTFTIGYQGNESKHLRATFDANTYPGYVPVGANSQLYQPFHDFSMVDVTSEGIGRYDSMQAKLEKHAGHGLYFLAGYTWAHCLDDAFGPIGQSAAGGYRNPNLLGIRYDYGDCTQDVHNRVTLNGQYDLPFGRGKQFMNQSRVADEVIGGWKTSLIFQAQSGNPVFLTSSNQGSSYPYKIADPFTPGAPYGYSPTAAGSSASPQQAQFQCATKTRTLQQWFNPCSYVNPPEVVSSEATLATNTINAAQAGLIPSGPRGRVGLFGPGFNRVDVSLFKTFALPFHNAAFQLRADGFNVLNTPSFGNPGTGLSGGSSQQITNTRFSGIITDARSIQVAGRLTF</sequence>
<feature type="signal peptide" evidence="7">
    <location>
        <begin position="1"/>
        <end position="25"/>
    </location>
</feature>
<dbReference type="SUPFAM" id="SSF56935">
    <property type="entry name" value="Porins"/>
    <property type="match status" value="1"/>
</dbReference>
<evidence type="ECO:0000256" key="6">
    <source>
        <dbReference type="ARBA" id="ARBA00023237"/>
    </source>
</evidence>
<keyword evidence="7" id="KW-0732">Signal</keyword>
<dbReference type="EMBL" id="JACHIO010000001">
    <property type="protein sequence ID" value="MBB5061806.1"/>
    <property type="molecule type" value="Genomic_DNA"/>
</dbReference>
<dbReference type="Pfam" id="PF25183">
    <property type="entry name" value="OMP_b-brl_4"/>
    <property type="match status" value="1"/>
</dbReference>
<keyword evidence="4" id="KW-0812">Transmembrane</keyword>
<evidence type="ECO:0000256" key="4">
    <source>
        <dbReference type="ARBA" id="ARBA00022692"/>
    </source>
</evidence>
<dbReference type="GO" id="GO:0009279">
    <property type="term" value="C:cell outer membrane"/>
    <property type="evidence" value="ECO:0007669"/>
    <property type="project" value="UniProtKB-SubCell"/>
</dbReference>
<proteinExistence type="predicted"/>
<evidence type="ECO:0000256" key="3">
    <source>
        <dbReference type="ARBA" id="ARBA00022452"/>
    </source>
</evidence>
<dbReference type="GO" id="GO:0044718">
    <property type="term" value="P:siderophore transmembrane transport"/>
    <property type="evidence" value="ECO:0007669"/>
    <property type="project" value="TreeGrafter"/>
</dbReference>
<evidence type="ECO:0000313" key="10">
    <source>
        <dbReference type="Proteomes" id="UP000584867"/>
    </source>
</evidence>
<keyword evidence="3" id="KW-1134">Transmembrane beta strand</keyword>
<protein>
    <recommendedName>
        <fullName evidence="8">TonB-dependent transporter Oar-like beta-barrel domain-containing protein</fullName>
    </recommendedName>
</protein>
<feature type="domain" description="TonB-dependent transporter Oar-like beta-barrel" evidence="8">
    <location>
        <begin position="247"/>
        <end position="1203"/>
    </location>
</feature>
<reference evidence="9 10" key="1">
    <citation type="submission" date="2020-08" db="EMBL/GenBank/DDBJ databases">
        <title>Genomic Encyclopedia of Type Strains, Phase IV (KMG-V): Genome sequencing to study the core and pangenomes of soil and plant-associated prokaryotes.</title>
        <authorList>
            <person name="Whitman W."/>
        </authorList>
    </citation>
    <scope>NUCLEOTIDE SEQUENCE [LARGE SCALE GENOMIC DNA]</scope>
    <source>
        <strain evidence="9 10">X5P3</strain>
    </source>
</reference>
<dbReference type="PANTHER" id="PTHR30069:SF46">
    <property type="entry name" value="OAR PROTEIN"/>
    <property type="match status" value="1"/>
</dbReference>
<keyword evidence="5" id="KW-0472">Membrane</keyword>
<evidence type="ECO:0000256" key="1">
    <source>
        <dbReference type="ARBA" id="ARBA00004571"/>
    </source>
</evidence>
<feature type="chain" id="PRO_5031524539" description="TonB-dependent transporter Oar-like beta-barrel domain-containing protein" evidence="7">
    <location>
        <begin position="26"/>
        <end position="1210"/>
    </location>
</feature>
<dbReference type="Gene3D" id="2.40.170.20">
    <property type="entry name" value="TonB-dependent receptor, beta-barrel domain"/>
    <property type="match status" value="1"/>
</dbReference>
<dbReference type="PANTHER" id="PTHR30069">
    <property type="entry name" value="TONB-DEPENDENT OUTER MEMBRANE RECEPTOR"/>
    <property type="match status" value="1"/>
</dbReference>
<dbReference type="InterPro" id="IPR057601">
    <property type="entry name" value="Oar-like_b-barrel"/>
</dbReference>
<evidence type="ECO:0000256" key="5">
    <source>
        <dbReference type="ARBA" id="ARBA00023136"/>
    </source>
</evidence>